<dbReference type="AlphaFoldDB" id="A0A061QRC4"/>
<proteinExistence type="predicted"/>
<protein>
    <submittedName>
        <fullName evidence="2">Uncharacterized protein</fullName>
    </submittedName>
</protein>
<organism evidence="2">
    <name type="scientific">Tetraselmis sp. GSL018</name>
    <dbReference type="NCBI Taxonomy" id="582737"/>
    <lineage>
        <taxon>Eukaryota</taxon>
        <taxon>Viridiplantae</taxon>
        <taxon>Chlorophyta</taxon>
        <taxon>core chlorophytes</taxon>
        <taxon>Chlorodendrophyceae</taxon>
        <taxon>Chlorodendrales</taxon>
        <taxon>Chlorodendraceae</taxon>
        <taxon>Tetraselmis</taxon>
    </lineage>
</organism>
<accession>A0A061QRC4</accession>
<dbReference type="EMBL" id="GBEZ01026180">
    <property type="protein sequence ID" value="JAC61000.1"/>
    <property type="molecule type" value="Transcribed_RNA"/>
</dbReference>
<evidence type="ECO:0000256" key="1">
    <source>
        <dbReference type="SAM" id="MobiDB-lite"/>
    </source>
</evidence>
<reference evidence="2" key="1">
    <citation type="submission" date="2014-05" db="EMBL/GenBank/DDBJ databases">
        <title>The transcriptome of the halophilic microalga Tetraselmis sp. GSL018 isolated from the Great Salt Lake, Utah.</title>
        <authorList>
            <person name="Jinkerson R.E."/>
            <person name="D'Adamo S."/>
            <person name="Posewitz M.C."/>
        </authorList>
    </citation>
    <scope>NUCLEOTIDE SEQUENCE</scope>
    <source>
        <strain evidence="2">GSL018</strain>
    </source>
</reference>
<feature type="non-terminal residue" evidence="2">
    <location>
        <position position="83"/>
    </location>
</feature>
<feature type="compositionally biased region" description="Pro residues" evidence="1">
    <location>
        <begin position="74"/>
        <end position="83"/>
    </location>
</feature>
<sequence length="83" mass="8834">MHDVLAPGLPLDDDPARVGVRHVDKPVARLDDRRVGELGPVQAVGGLADLLEAPDVRPVAPVRRRGVQAEDRPAPPPHTADCV</sequence>
<feature type="region of interest" description="Disordered" evidence="1">
    <location>
        <begin position="64"/>
        <end position="83"/>
    </location>
</feature>
<evidence type="ECO:0000313" key="2">
    <source>
        <dbReference type="EMBL" id="JAC61000.1"/>
    </source>
</evidence>
<name>A0A061QRC4_9CHLO</name>
<gene>
    <name evidence="2" type="ORF">TSPGSL018_27439</name>
</gene>